<comment type="caution">
    <text evidence="1">The sequence shown here is derived from an EMBL/GenBank/DDBJ whole genome shotgun (WGS) entry which is preliminary data.</text>
</comment>
<dbReference type="Proteomes" id="UP000289734">
    <property type="component" value="Unassembled WGS sequence"/>
</dbReference>
<dbReference type="PROSITE" id="PS51257">
    <property type="entry name" value="PROKAR_LIPOPROTEIN"/>
    <property type="match status" value="1"/>
</dbReference>
<keyword evidence="2" id="KW-1185">Reference proteome</keyword>
<reference evidence="2" key="1">
    <citation type="submission" date="2019-01" db="EMBL/GenBank/DDBJ databases">
        <title>Cytophagaceae bacterium strain CAR-16.</title>
        <authorList>
            <person name="Chen W.-M."/>
        </authorList>
    </citation>
    <scope>NUCLEOTIDE SEQUENCE [LARGE SCALE GENOMIC DNA]</scope>
    <source>
        <strain evidence="2">ICH-30</strain>
    </source>
</reference>
<evidence type="ECO:0008006" key="3">
    <source>
        <dbReference type="Google" id="ProtNLM"/>
    </source>
</evidence>
<name>A0A4Q1KMM8_9FLAO</name>
<evidence type="ECO:0000313" key="1">
    <source>
        <dbReference type="EMBL" id="RXR31253.1"/>
    </source>
</evidence>
<dbReference type="RefSeq" id="WP_129464793.1">
    <property type="nucleotide sequence ID" value="NZ_SBKQ01000010.1"/>
</dbReference>
<sequence length="177" mass="21350">MKRDFIIVLLILITFSSCYQSKKEKIDKTSDYQYVDERAVILKDSWYYDWLKKIYGYVPWQPTEEDLKLTQTILEHAIENYEFDFIKKPIKSNIEKYFRQYIPFLNEKGEKAIEINAFCELLKIPPKEELAKKGVTEWNEIDWKNYYVQVDDGGLCYWRIKINIDKMSYESVMVNGF</sequence>
<gene>
    <name evidence="1" type="ORF">EQG68_10220</name>
</gene>
<accession>A0A4Q1KMM8</accession>
<evidence type="ECO:0000313" key="2">
    <source>
        <dbReference type="Proteomes" id="UP000289734"/>
    </source>
</evidence>
<organism evidence="1 2">
    <name type="scientific">Flavobacterium piscinae</name>
    <dbReference type="NCBI Taxonomy" id="2506424"/>
    <lineage>
        <taxon>Bacteria</taxon>
        <taxon>Pseudomonadati</taxon>
        <taxon>Bacteroidota</taxon>
        <taxon>Flavobacteriia</taxon>
        <taxon>Flavobacteriales</taxon>
        <taxon>Flavobacteriaceae</taxon>
        <taxon>Flavobacterium</taxon>
    </lineage>
</organism>
<proteinExistence type="predicted"/>
<dbReference type="EMBL" id="SBKQ01000010">
    <property type="protein sequence ID" value="RXR31253.1"/>
    <property type="molecule type" value="Genomic_DNA"/>
</dbReference>
<dbReference type="AlphaFoldDB" id="A0A4Q1KMM8"/>
<dbReference type="OrthoDB" id="4301792at2"/>
<protein>
    <recommendedName>
        <fullName evidence="3">Lipoprotein</fullName>
    </recommendedName>
</protein>